<evidence type="ECO:0000256" key="1">
    <source>
        <dbReference type="SAM" id="MobiDB-lite"/>
    </source>
</evidence>
<feature type="region of interest" description="Disordered" evidence="1">
    <location>
        <begin position="1"/>
        <end position="21"/>
    </location>
</feature>
<feature type="region of interest" description="Disordered" evidence="1">
    <location>
        <begin position="59"/>
        <end position="97"/>
    </location>
</feature>
<proteinExistence type="predicted"/>
<reference evidence="2" key="1">
    <citation type="submission" date="2018-02" db="EMBL/GenBank/DDBJ databases">
        <authorList>
            <person name="Cohen D.B."/>
            <person name="Kent A.D."/>
        </authorList>
    </citation>
    <scope>NUCLEOTIDE SEQUENCE</scope>
</reference>
<gene>
    <name evidence="2" type="ORF">FSB_LOCUS52901</name>
</gene>
<feature type="region of interest" description="Disordered" evidence="1">
    <location>
        <begin position="233"/>
        <end position="278"/>
    </location>
</feature>
<feature type="compositionally biased region" description="Basic and acidic residues" evidence="1">
    <location>
        <begin position="68"/>
        <end position="77"/>
    </location>
</feature>
<feature type="region of interest" description="Disordered" evidence="1">
    <location>
        <begin position="180"/>
        <end position="220"/>
    </location>
</feature>
<dbReference type="EMBL" id="OIVN01006070">
    <property type="protein sequence ID" value="SPD25019.1"/>
    <property type="molecule type" value="Genomic_DNA"/>
</dbReference>
<evidence type="ECO:0000313" key="2">
    <source>
        <dbReference type="EMBL" id="SPD25019.1"/>
    </source>
</evidence>
<dbReference type="AlphaFoldDB" id="A0A2N9ILQ0"/>
<name>A0A2N9ILQ0_FAGSY</name>
<feature type="compositionally biased region" description="Low complexity" evidence="1">
    <location>
        <begin position="9"/>
        <end position="21"/>
    </location>
</feature>
<sequence length="317" mass="35284">MTTPGRGGARAALGAKPAASASNSACRSLGKRCINTSTYVLHSIVLIVRIRENSQEHKLQPCLSQGDRTGDGPHSRYLDQTSAKNTTRQSKSQKNQADSFPIRLRFEGWVDQTDSDPNHKSRFETWVDQADSFPIRLRFEDWVDQTDSDPNHKFRFETWVDQADSFPIRLRFEGWVDQTDSDPNHKSSFRDLGGPGRFVPNSSPFRGLGGPDRFGPESQISFRDLGGPGRFVPNSSPFRGLGGPDRFGPESQISFRDLDGPGRFVPNSSPLRGLGGPDRFGPGITNFVSRPGWTRPIRFRLAAWIIPKSDHPSTCLD</sequence>
<accession>A0A2N9ILQ0</accession>
<feature type="compositionally biased region" description="Polar residues" evidence="1">
    <location>
        <begin position="78"/>
        <end position="97"/>
    </location>
</feature>
<protein>
    <submittedName>
        <fullName evidence="2">Uncharacterized protein</fullName>
    </submittedName>
</protein>
<organism evidence="2">
    <name type="scientific">Fagus sylvatica</name>
    <name type="common">Beechnut</name>
    <dbReference type="NCBI Taxonomy" id="28930"/>
    <lineage>
        <taxon>Eukaryota</taxon>
        <taxon>Viridiplantae</taxon>
        <taxon>Streptophyta</taxon>
        <taxon>Embryophyta</taxon>
        <taxon>Tracheophyta</taxon>
        <taxon>Spermatophyta</taxon>
        <taxon>Magnoliopsida</taxon>
        <taxon>eudicotyledons</taxon>
        <taxon>Gunneridae</taxon>
        <taxon>Pentapetalae</taxon>
        <taxon>rosids</taxon>
        <taxon>fabids</taxon>
        <taxon>Fagales</taxon>
        <taxon>Fagaceae</taxon>
        <taxon>Fagus</taxon>
    </lineage>
</organism>